<evidence type="ECO:0000256" key="7">
    <source>
        <dbReference type="ARBA" id="ARBA00041682"/>
    </source>
</evidence>
<sequence length="219" mass="24565">MKVTYKLFIKYIIMNNLHNDNKVIPLKIGVLGSTKGTSLQPIINAIESNNLQAEIVIVISNKKESGILERALTHSIPTQHISPYKPDGKKKTTTEFDEEVSQILTFRGVELILMIGYMRIVSKEFCQTWKNRCLNVHPSLLPEFAKGMDLDVHTSVIQSGKTTSGCTIHFVTEELDGGPILCQKECPVYTDDTPEILKQRVQSLEGEAFIYAINKIGML</sequence>
<dbReference type="Gene3D" id="3.40.50.170">
    <property type="entry name" value="Formyl transferase, N-terminal domain"/>
    <property type="match status" value="1"/>
</dbReference>
<dbReference type="InterPro" id="IPR036477">
    <property type="entry name" value="Formyl_transf_N_sf"/>
</dbReference>
<evidence type="ECO:0000256" key="8">
    <source>
        <dbReference type="ARBA" id="ARBA00047664"/>
    </source>
</evidence>
<dbReference type="InterPro" id="IPR002376">
    <property type="entry name" value="Formyl_transf_N"/>
</dbReference>
<evidence type="ECO:0000256" key="5">
    <source>
        <dbReference type="ARBA" id="ARBA00038440"/>
    </source>
</evidence>
<evidence type="ECO:0000256" key="4">
    <source>
        <dbReference type="ARBA" id="ARBA00022755"/>
    </source>
</evidence>
<dbReference type="GO" id="GO:0006189">
    <property type="term" value="P:'de novo' IMP biosynthetic process"/>
    <property type="evidence" value="ECO:0007669"/>
    <property type="project" value="UniProtKB-UniPathway"/>
</dbReference>
<dbReference type="GO" id="GO:0004644">
    <property type="term" value="F:phosphoribosylglycinamide formyltransferase activity"/>
    <property type="evidence" value="ECO:0007669"/>
    <property type="project" value="UniProtKB-EC"/>
</dbReference>
<evidence type="ECO:0000256" key="3">
    <source>
        <dbReference type="ARBA" id="ARBA00022679"/>
    </source>
</evidence>
<keyword evidence="4" id="KW-0658">Purine biosynthesis</keyword>
<comment type="pathway">
    <text evidence="1">Purine metabolism; IMP biosynthesis via de novo pathway; N(2)-formyl-N(1)-(5-phospho-D-ribosyl)glycinamide from N(1)-(5-phospho-D-ribosyl)glycinamide (10-formyl THF route): step 1/1.</text>
</comment>
<dbReference type="CDD" id="cd08645">
    <property type="entry name" value="FMT_core_GART"/>
    <property type="match status" value="1"/>
</dbReference>
<evidence type="ECO:0000313" key="10">
    <source>
        <dbReference type="EMBL" id="QHS83111.1"/>
    </source>
</evidence>
<feature type="domain" description="Formyl transferase N-terminal" evidence="9">
    <location>
        <begin position="27"/>
        <end position="213"/>
    </location>
</feature>
<dbReference type="PANTHER" id="PTHR43369:SF2">
    <property type="entry name" value="PHOSPHORIBOSYLGLYCINAMIDE FORMYLTRANSFERASE"/>
    <property type="match status" value="1"/>
</dbReference>
<dbReference type="HAMAP" id="MF_01930">
    <property type="entry name" value="PurN"/>
    <property type="match status" value="1"/>
</dbReference>
<dbReference type="FunFam" id="3.40.50.170:FF:000013">
    <property type="entry name" value="Phosphoribosylamine-glycine ligase"/>
    <property type="match status" value="1"/>
</dbReference>
<dbReference type="SUPFAM" id="SSF53328">
    <property type="entry name" value="Formyltransferase"/>
    <property type="match status" value="1"/>
</dbReference>
<dbReference type="InterPro" id="IPR004607">
    <property type="entry name" value="GART"/>
</dbReference>
<dbReference type="PANTHER" id="PTHR43369">
    <property type="entry name" value="PHOSPHORIBOSYLGLYCINAMIDE FORMYLTRANSFERASE"/>
    <property type="match status" value="1"/>
</dbReference>
<dbReference type="PROSITE" id="PS00373">
    <property type="entry name" value="GART"/>
    <property type="match status" value="1"/>
</dbReference>
<dbReference type="InterPro" id="IPR001555">
    <property type="entry name" value="GART_AS"/>
</dbReference>
<dbReference type="AlphaFoldDB" id="A0A6C0AV00"/>
<evidence type="ECO:0000259" key="9">
    <source>
        <dbReference type="Pfam" id="PF00551"/>
    </source>
</evidence>
<protein>
    <recommendedName>
        <fullName evidence="2">phosphoribosylglycinamide formyltransferase 1</fullName>
        <ecNumber evidence="2">2.1.2.2</ecNumber>
    </recommendedName>
    <alternativeName>
        <fullName evidence="7">5'-phosphoribosylglycinamide transformylase</fullName>
    </alternativeName>
    <alternativeName>
        <fullName evidence="6">GAR transformylase</fullName>
    </alternativeName>
</protein>
<comment type="catalytic activity">
    <reaction evidence="8">
        <text>N(1)-(5-phospho-beta-D-ribosyl)glycinamide + (6R)-10-formyltetrahydrofolate = N(2)-formyl-N(1)-(5-phospho-beta-D-ribosyl)glycinamide + (6S)-5,6,7,8-tetrahydrofolate + H(+)</text>
        <dbReference type="Rhea" id="RHEA:15053"/>
        <dbReference type="ChEBI" id="CHEBI:15378"/>
        <dbReference type="ChEBI" id="CHEBI:57453"/>
        <dbReference type="ChEBI" id="CHEBI:143788"/>
        <dbReference type="ChEBI" id="CHEBI:147286"/>
        <dbReference type="ChEBI" id="CHEBI:195366"/>
        <dbReference type="EC" id="2.1.2.2"/>
    </reaction>
</comment>
<organism evidence="10">
    <name type="scientific">viral metagenome</name>
    <dbReference type="NCBI Taxonomy" id="1070528"/>
    <lineage>
        <taxon>unclassified sequences</taxon>
        <taxon>metagenomes</taxon>
        <taxon>organismal metagenomes</taxon>
    </lineage>
</organism>
<reference evidence="10" key="1">
    <citation type="journal article" date="2020" name="Nature">
        <title>Giant virus diversity and host interactions through global metagenomics.</title>
        <authorList>
            <person name="Schulz F."/>
            <person name="Roux S."/>
            <person name="Paez-Espino D."/>
            <person name="Jungbluth S."/>
            <person name="Walsh D.A."/>
            <person name="Denef V.J."/>
            <person name="McMahon K.D."/>
            <person name="Konstantinidis K.T."/>
            <person name="Eloe-Fadrosh E.A."/>
            <person name="Kyrpides N.C."/>
            <person name="Woyke T."/>
        </authorList>
    </citation>
    <scope>NUCLEOTIDE SEQUENCE</scope>
    <source>
        <strain evidence="10">GVMAG-S-ERX555943-30</strain>
    </source>
</reference>
<dbReference type="UniPathway" id="UPA00074">
    <property type="reaction ID" value="UER00126"/>
</dbReference>
<dbReference type="NCBIfam" id="TIGR00639">
    <property type="entry name" value="PurN"/>
    <property type="match status" value="1"/>
</dbReference>
<keyword evidence="3" id="KW-0808">Transferase</keyword>
<dbReference type="Pfam" id="PF00551">
    <property type="entry name" value="Formyl_trans_N"/>
    <property type="match status" value="1"/>
</dbReference>
<name>A0A6C0AV00_9ZZZZ</name>
<evidence type="ECO:0000256" key="1">
    <source>
        <dbReference type="ARBA" id="ARBA00005054"/>
    </source>
</evidence>
<proteinExistence type="inferred from homology"/>
<dbReference type="EC" id="2.1.2.2" evidence="2"/>
<comment type="similarity">
    <text evidence="5">Belongs to the GART family.</text>
</comment>
<evidence type="ECO:0000256" key="6">
    <source>
        <dbReference type="ARBA" id="ARBA00041324"/>
    </source>
</evidence>
<dbReference type="EMBL" id="MN738749">
    <property type="protein sequence ID" value="QHS83111.1"/>
    <property type="molecule type" value="Genomic_DNA"/>
</dbReference>
<evidence type="ECO:0000256" key="2">
    <source>
        <dbReference type="ARBA" id="ARBA00012254"/>
    </source>
</evidence>
<accession>A0A6C0AV00</accession>
<dbReference type="GO" id="GO:0005737">
    <property type="term" value="C:cytoplasm"/>
    <property type="evidence" value="ECO:0007669"/>
    <property type="project" value="TreeGrafter"/>
</dbReference>